<sequence>MANMKRKSYEMEPQTEEDIVVKLGPLRLYFQNVYTIISLLNDIFTGSLYFIGSICNFVGAPAIYGNTLYLIGGFSFVMRPIIKLIHNIHIYNQDPSKRRRDEANLDKKKLFQIKYSQKGDQQDGDYLGDAYNHEYYEADDKHQD</sequence>
<evidence type="ECO:0000313" key="4">
    <source>
        <dbReference type="EMBL" id="PKZ22204.1"/>
    </source>
</evidence>
<keyword evidence="5" id="KW-1185">Reference proteome</keyword>
<evidence type="ECO:0000313" key="3">
    <source>
        <dbReference type="EMBL" id="AMB94114.1"/>
    </source>
</evidence>
<accession>A0A0X8FBH8</accession>
<keyword evidence="1" id="KW-0472">Membrane</keyword>
<feature type="transmembrane region" description="Helical" evidence="1">
    <location>
        <begin position="63"/>
        <end position="82"/>
    </location>
</feature>
<dbReference type="EMBL" id="CP014160">
    <property type="protein sequence ID" value="AMB94114.1"/>
    <property type="molecule type" value="Genomic_DNA"/>
</dbReference>
<evidence type="ECO:0000259" key="2">
    <source>
        <dbReference type="Pfam" id="PF14145"/>
    </source>
</evidence>
<dbReference type="Proteomes" id="UP000234239">
    <property type="component" value="Unassembled WGS sequence"/>
</dbReference>
<dbReference type="OrthoDB" id="2135402at2"/>
<dbReference type="KEGG" id="asan:AWM72_04745"/>
<gene>
    <name evidence="3" type="ORF">AWM72_04745</name>
    <name evidence="4" type="ORF">CYJ28_03560</name>
</gene>
<reference evidence="4 6" key="3">
    <citation type="submission" date="2017-12" db="EMBL/GenBank/DDBJ databases">
        <title>Phylogenetic diversity of female urinary microbiome.</title>
        <authorList>
            <person name="Thomas-White K."/>
            <person name="Wolfe A.J."/>
        </authorList>
    </citation>
    <scope>NUCLEOTIDE SEQUENCE [LARGE SCALE GENOMIC DNA]</scope>
    <source>
        <strain evidence="4 6">UMB0139</strain>
    </source>
</reference>
<dbReference type="Pfam" id="PF14145">
    <property type="entry name" value="YrhK"/>
    <property type="match status" value="1"/>
</dbReference>
<dbReference type="AlphaFoldDB" id="A0A0X8FBH8"/>
<keyword evidence="1" id="KW-1133">Transmembrane helix</keyword>
<dbReference type="Proteomes" id="UP000069912">
    <property type="component" value="Chromosome"/>
</dbReference>
<name>A0A0X8FBH8_9LACT</name>
<dbReference type="EMBL" id="PKGY01000002">
    <property type="protein sequence ID" value="PKZ22204.1"/>
    <property type="molecule type" value="Genomic_DNA"/>
</dbReference>
<keyword evidence="1" id="KW-0812">Transmembrane</keyword>
<reference evidence="5" key="2">
    <citation type="submission" date="2016-01" db="EMBL/GenBank/DDBJ databases">
        <title>Six Aerococcus type strain genome sequencing and assembly using PacBio and Illumina Hiseq.</title>
        <authorList>
            <person name="Carkaci D."/>
            <person name="Dargis R."/>
            <person name="Nielsen X.C."/>
            <person name="Skovgaard O."/>
            <person name="Fuursted K."/>
            <person name="Christensen J.J."/>
        </authorList>
    </citation>
    <scope>NUCLEOTIDE SEQUENCE [LARGE SCALE GENOMIC DNA]</scope>
    <source>
        <strain evidence="5">CCUG43001</strain>
    </source>
</reference>
<organism evidence="3 5">
    <name type="scientific">Aerococcus sanguinicola</name>
    <dbReference type="NCBI Taxonomy" id="119206"/>
    <lineage>
        <taxon>Bacteria</taxon>
        <taxon>Bacillati</taxon>
        <taxon>Bacillota</taxon>
        <taxon>Bacilli</taxon>
        <taxon>Lactobacillales</taxon>
        <taxon>Aerococcaceae</taxon>
        <taxon>Aerococcus</taxon>
    </lineage>
</organism>
<reference evidence="3 5" key="1">
    <citation type="journal article" date="2016" name="Genome Announc.">
        <title>Complete Genome Sequences of Aerococcus christensenii CCUG 28831T, Aerococcus sanguinicola CCUG 43001T, Aerococcus urinae CCUG 36881T, Aerococcus urinaeequi CCUG 28094T, Aerococcus urinaehominis CCUG 42038 BT, and Aerococcus viridans CCUG 4311T.</title>
        <authorList>
            <person name="Carkaci D."/>
            <person name="Dargis R."/>
            <person name="Nielsen X.C."/>
            <person name="Skovgaard O."/>
            <person name="Fuursted K."/>
            <person name="Christensen J.J."/>
        </authorList>
    </citation>
    <scope>NUCLEOTIDE SEQUENCE [LARGE SCALE GENOMIC DNA]</scope>
    <source>
        <strain evidence="3 5">CCUG43001</strain>
    </source>
</reference>
<feature type="transmembrane region" description="Helical" evidence="1">
    <location>
        <begin position="32"/>
        <end position="51"/>
    </location>
</feature>
<evidence type="ECO:0000256" key="1">
    <source>
        <dbReference type="SAM" id="Phobius"/>
    </source>
</evidence>
<feature type="domain" description="YrhK" evidence="2">
    <location>
        <begin position="32"/>
        <end position="88"/>
    </location>
</feature>
<dbReference type="InterPro" id="IPR025424">
    <property type="entry name" value="YrhK_domain"/>
</dbReference>
<protein>
    <recommendedName>
        <fullName evidence="2">YrhK domain-containing protein</fullName>
    </recommendedName>
</protein>
<evidence type="ECO:0000313" key="6">
    <source>
        <dbReference type="Proteomes" id="UP000234239"/>
    </source>
</evidence>
<evidence type="ECO:0000313" key="5">
    <source>
        <dbReference type="Proteomes" id="UP000069912"/>
    </source>
</evidence>
<proteinExistence type="predicted"/>